<comment type="similarity">
    <text evidence="1">Belongs to the cyclin family.</text>
</comment>
<dbReference type="PANTHER" id="PTHR10177">
    <property type="entry name" value="CYCLINS"/>
    <property type="match status" value="1"/>
</dbReference>
<evidence type="ECO:0000313" key="4">
    <source>
        <dbReference type="RefSeq" id="XP_005111132.2"/>
    </source>
</evidence>
<accession>A0ABM0K893</accession>
<sequence>MCLKPKDSTMVLADKIMGELQQVMNKEASFTTGGNLKELNNFINALQAPEEYDRYTDIRVACVHYIRCPHVFFKTKSDTFAIAVQILDIILWKFKVTQRFMSIIGAACYIIAAKMVEEDEVIPSPHDLAQLPGHEWTRHDLCRMELYILDKLSWAPPRITYLSYLPVLAQLFDLNQNAVLSPPIVVLAERCLKSKSTVLMPPCSLALALVLHLTGSPHDSLTEEKQFQVMKFCKIEEPTLKRCVEKLAVLSSSAYPPLPSESFRTGVTFPLKIFNKPSEMGSPELATIHE</sequence>
<keyword evidence="3" id="KW-1185">Reference proteome</keyword>
<reference evidence="4" key="1">
    <citation type="submission" date="2025-08" db="UniProtKB">
        <authorList>
            <consortium name="RefSeq"/>
        </authorList>
    </citation>
    <scope>IDENTIFICATION</scope>
</reference>
<dbReference type="InterPro" id="IPR036915">
    <property type="entry name" value="Cyclin-like_sf"/>
</dbReference>
<organism evidence="3 4">
    <name type="scientific">Aplysia californica</name>
    <name type="common">California sea hare</name>
    <dbReference type="NCBI Taxonomy" id="6500"/>
    <lineage>
        <taxon>Eukaryota</taxon>
        <taxon>Metazoa</taxon>
        <taxon>Spiralia</taxon>
        <taxon>Lophotrochozoa</taxon>
        <taxon>Mollusca</taxon>
        <taxon>Gastropoda</taxon>
        <taxon>Heterobranchia</taxon>
        <taxon>Euthyneura</taxon>
        <taxon>Tectipleura</taxon>
        <taxon>Aplysiida</taxon>
        <taxon>Aplysioidea</taxon>
        <taxon>Aplysiidae</taxon>
        <taxon>Aplysia</taxon>
    </lineage>
</organism>
<dbReference type="InterPro" id="IPR039361">
    <property type="entry name" value="Cyclin"/>
</dbReference>
<feature type="domain" description="Cyclin-like" evidence="2">
    <location>
        <begin position="64"/>
        <end position="150"/>
    </location>
</feature>
<proteinExistence type="inferred from homology"/>
<dbReference type="GeneID" id="101848393"/>
<keyword evidence="1" id="KW-0195">Cyclin</keyword>
<gene>
    <name evidence="4" type="primary">LOC101848393</name>
</gene>
<dbReference type="Pfam" id="PF00134">
    <property type="entry name" value="Cyclin_N"/>
    <property type="match status" value="1"/>
</dbReference>
<protein>
    <submittedName>
        <fullName evidence="4">Cyclin-I</fullName>
    </submittedName>
</protein>
<name>A0ABM0K893_APLCA</name>
<dbReference type="InterPro" id="IPR013763">
    <property type="entry name" value="Cyclin-like_dom"/>
</dbReference>
<dbReference type="InterPro" id="IPR006671">
    <property type="entry name" value="Cyclin_N"/>
</dbReference>
<dbReference type="SUPFAM" id="SSF47954">
    <property type="entry name" value="Cyclin-like"/>
    <property type="match status" value="1"/>
</dbReference>
<evidence type="ECO:0000313" key="3">
    <source>
        <dbReference type="Proteomes" id="UP000694888"/>
    </source>
</evidence>
<evidence type="ECO:0000259" key="2">
    <source>
        <dbReference type="SMART" id="SM00385"/>
    </source>
</evidence>
<dbReference type="Proteomes" id="UP000694888">
    <property type="component" value="Unplaced"/>
</dbReference>
<dbReference type="RefSeq" id="XP_005111132.2">
    <property type="nucleotide sequence ID" value="XM_005111075.3"/>
</dbReference>
<dbReference type="Gene3D" id="1.10.472.10">
    <property type="entry name" value="Cyclin-like"/>
    <property type="match status" value="2"/>
</dbReference>
<evidence type="ECO:0000256" key="1">
    <source>
        <dbReference type="RuleBase" id="RU000383"/>
    </source>
</evidence>
<dbReference type="SMART" id="SM00385">
    <property type="entry name" value="CYCLIN"/>
    <property type="match status" value="1"/>
</dbReference>